<dbReference type="AlphaFoldDB" id="A0A9P8DY79"/>
<reference evidence="1" key="2">
    <citation type="submission" date="2021-08" db="EMBL/GenBank/DDBJ databases">
        <authorList>
            <person name="Gostincar C."/>
            <person name="Sun X."/>
            <person name="Song Z."/>
            <person name="Gunde-Cimerman N."/>
        </authorList>
    </citation>
    <scope>NUCLEOTIDE SEQUENCE</scope>
    <source>
        <strain evidence="1">EXF-9911</strain>
    </source>
</reference>
<dbReference type="EMBL" id="JAHFXF010001669">
    <property type="protein sequence ID" value="KAG9664817.1"/>
    <property type="molecule type" value="Genomic_DNA"/>
</dbReference>
<dbReference type="Proteomes" id="UP000779574">
    <property type="component" value="Unassembled WGS sequence"/>
</dbReference>
<evidence type="ECO:0008006" key="3">
    <source>
        <dbReference type="Google" id="ProtNLM"/>
    </source>
</evidence>
<protein>
    <recommendedName>
        <fullName evidence="3">F-box domain-containing protein</fullName>
    </recommendedName>
</protein>
<reference evidence="1" key="1">
    <citation type="journal article" date="2021" name="J Fungi (Basel)">
        <title>Virulence traits and population genomics of the black yeast Aureobasidium melanogenum.</title>
        <authorList>
            <person name="Cernosa A."/>
            <person name="Sun X."/>
            <person name="Gostincar C."/>
            <person name="Fang C."/>
            <person name="Gunde-Cimerman N."/>
            <person name="Song Z."/>
        </authorList>
    </citation>
    <scope>NUCLEOTIDE SEQUENCE</scope>
    <source>
        <strain evidence="1">EXF-9911</strain>
    </source>
</reference>
<evidence type="ECO:0000313" key="2">
    <source>
        <dbReference type="Proteomes" id="UP000779574"/>
    </source>
</evidence>
<accession>A0A9P8DY79</accession>
<dbReference type="OrthoDB" id="5279008at2759"/>
<name>A0A9P8DY79_AURME</name>
<comment type="caution">
    <text evidence="1">The sequence shown here is derived from an EMBL/GenBank/DDBJ whole genome shotgun (WGS) entry which is preliminary data.</text>
</comment>
<gene>
    <name evidence="1" type="ORF">KCU76_g18591</name>
</gene>
<sequence>MDLPNELIRKICIDKGLKVKDLKSLRLTSKLLCDFVKDKFGAVAFFEVTAVISRPSLQALIELSQHPHFGRRVHYVDVSPMFTSENASVACNLEDMRKYMNRACGEKQLSSGDAERMLGIAFRAFAERKQPIRLAITDDEAYMLGGTTLLSITDHKGRVPWISDWRKTTDITIRAVHGSGCNILDLEIRDEGWQIHQYASSFDTDDIAAQLESVCAQLTLLDVEYNHIDLETTSNSVKRMVKAAKHLKELYLIRRGDDFVDIVPEIINNVASTSLRKIFITNFRMHSSDLIAFLQIHKRTLIDVEFEDACIVDGNCKDLVAWIKDNLVHLRHLVMDTICDHPMGASFCDVHFARNYTIESHEDMQACLADILDGKRESKDRIVEIEEIEVPEEISE</sequence>
<proteinExistence type="predicted"/>
<organism evidence="1 2">
    <name type="scientific">Aureobasidium melanogenum</name>
    <name type="common">Aureobasidium pullulans var. melanogenum</name>
    <dbReference type="NCBI Taxonomy" id="46634"/>
    <lineage>
        <taxon>Eukaryota</taxon>
        <taxon>Fungi</taxon>
        <taxon>Dikarya</taxon>
        <taxon>Ascomycota</taxon>
        <taxon>Pezizomycotina</taxon>
        <taxon>Dothideomycetes</taxon>
        <taxon>Dothideomycetidae</taxon>
        <taxon>Dothideales</taxon>
        <taxon>Saccotheciaceae</taxon>
        <taxon>Aureobasidium</taxon>
    </lineage>
</organism>
<evidence type="ECO:0000313" key="1">
    <source>
        <dbReference type="EMBL" id="KAG9664817.1"/>
    </source>
</evidence>
<feature type="non-terminal residue" evidence="1">
    <location>
        <position position="396"/>
    </location>
</feature>